<organism evidence="1 2">
    <name type="scientific">Nephila pilipes</name>
    <name type="common">Giant wood spider</name>
    <name type="synonym">Nephila maculata</name>
    <dbReference type="NCBI Taxonomy" id="299642"/>
    <lineage>
        <taxon>Eukaryota</taxon>
        <taxon>Metazoa</taxon>
        <taxon>Ecdysozoa</taxon>
        <taxon>Arthropoda</taxon>
        <taxon>Chelicerata</taxon>
        <taxon>Arachnida</taxon>
        <taxon>Araneae</taxon>
        <taxon>Araneomorphae</taxon>
        <taxon>Entelegynae</taxon>
        <taxon>Araneoidea</taxon>
        <taxon>Nephilidae</taxon>
        <taxon>Nephila</taxon>
    </lineage>
</organism>
<dbReference type="AlphaFoldDB" id="A0A8X6QN95"/>
<dbReference type="EMBL" id="BMAW01082208">
    <property type="protein sequence ID" value="GFU27989.1"/>
    <property type="molecule type" value="Genomic_DNA"/>
</dbReference>
<protein>
    <submittedName>
        <fullName evidence="1">Uncharacterized protein</fullName>
    </submittedName>
</protein>
<sequence>MEHNLTAERSNYDNFHQQFDVESIVQMMENAFTVEALTRVINVADATLSALHKYPFEEEEKQRNSIIDIEEIIDEAKNRYITARRSELHTAAAALDDTAEAWGGGVR</sequence>
<accession>A0A8X6QN95</accession>
<dbReference type="Proteomes" id="UP000887013">
    <property type="component" value="Unassembled WGS sequence"/>
</dbReference>
<name>A0A8X6QN95_NEPPI</name>
<proteinExistence type="predicted"/>
<evidence type="ECO:0000313" key="1">
    <source>
        <dbReference type="EMBL" id="GFU27989.1"/>
    </source>
</evidence>
<reference evidence="1" key="1">
    <citation type="submission" date="2020-08" db="EMBL/GenBank/DDBJ databases">
        <title>Multicomponent nature underlies the extraordinary mechanical properties of spider dragline silk.</title>
        <authorList>
            <person name="Kono N."/>
            <person name="Nakamura H."/>
            <person name="Mori M."/>
            <person name="Yoshida Y."/>
            <person name="Ohtoshi R."/>
            <person name="Malay A.D."/>
            <person name="Moran D.A.P."/>
            <person name="Tomita M."/>
            <person name="Numata K."/>
            <person name="Arakawa K."/>
        </authorList>
    </citation>
    <scope>NUCLEOTIDE SEQUENCE</scope>
</reference>
<keyword evidence="2" id="KW-1185">Reference proteome</keyword>
<comment type="caution">
    <text evidence="1">The sequence shown here is derived from an EMBL/GenBank/DDBJ whole genome shotgun (WGS) entry which is preliminary data.</text>
</comment>
<gene>
    <name evidence="1" type="ORF">NPIL_188261</name>
</gene>
<evidence type="ECO:0000313" key="2">
    <source>
        <dbReference type="Proteomes" id="UP000887013"/>
    </source>
</evidence>